<comment type="caution">
    <text evidence="2">The sequence shown here is derived from an EMBL/GenBank/DDBJ whole genome shotgun (WGS) entry which is preliminary data.</text>
</comment>
<proteinExistence type="predicted"/>
<dbReference type="AlphaFoldDB" id="A0A3S0JMT4"/>
<evidence type="ECO:0008006" key="4">
    <source>
        <dbReference type="Google" id="ProtNLM"/>
    </source>
</evidence>
<reference evidence="2 3" key="1">
    <citation type="submission" date="2018-12" db="EMBL/GenBank/DDBJ databases">
        <title>Deinococcus radiophilus ATCC 27603 genome sequencing and assembly.</title>
        <authorList>
            <person name="Maclea K.S."/>
            <person name="Maynard C.R."/>
        </authorList>
    </citation>
    <scope>NUCLEOTIDE SEQUENCE [LARGE SCALE GENOMIC DNA]</scope>
    <source>
        <strain evidence="2 3">ATCC 27603</strain>
    </source>
</reference>
<feature type="region of interest" description="Disordered" evidence="1">
    <location>
        <begin position="253"/>
        <end position="284"/>
    </location>
</feature>
<evidence type="ECO:0000256" key="1">
    <source>
        <dbReference type="SAM" id="MobiDB-lite"/>
    </source>
</evidence>
<protein>
    <recommendedName>
        <fullName evidence="4">DUF937 domain-containing protein</fullName>
    </recommendedName>
</protein>
<dbReference type="InterPro" id="IPR013783">
    <property type="entry name" value="Ig-like_fold"/>
</dbReference>
<evidence type="ECO:0000313" key="2">
    <source>
        <dbReference type="EMBL" id="RTR25282.1"/>
    </source>
</evidence>
<evidence type="ECO:0000313" key="3">
    <source>
        <dbReference type="Proteomes" id="UP000277766"/>
    </source>
</evidence>
<dbReference type="EMBL" id="RXPE01000032">
    <property type="protein sequence ID" value="RTR25282.1"/>
    <property type="molecule type" value="Genomic_DNA"/>
</dbReference>
<accession>A0A3S0JMT4</accession>
<feature type="compositionally biased region" description="Low complexity" evidence="1">
    <location>
        <begin position="260"/>
        <end position="282"/>
    </location>
</feature>
<name>A0A3S0JMT4_9DEIO</name>
<sequence>MNLQDQFSAFFSNRVVELLAGAVGLNPAQAQMALRAILPRQLDHLADLADNPQTAVGLGDLWSMGDLSNDPETALSSPEGISRLENLGQTMSNRLFGNGGTGNWLGDAAQLIDGNQNAATRLSNLALPLLLSFLGRSGVTAQNAASQLTGMRGALSAMLPTAGLAAGTASVTPNLGKGEVIDSVVARPEVEVERGAPVAAAAPTPTPEPERHLEAVPPAPVVTEERSGCNPLWLLPLLLLAGLAWYLTQNRAEPVPAPTPTTTTEQTTETTTTETTTATSTADEGIVVANVQDGADLPIEPFVLSGTAPADEVITITNQDGEVLATETADASGNWEAQMPAPLEGTNTYTLTGTPSNATSEFAVNGVAGAAATEGAAETTGATTTTETAVVPVEITDPASGAAVAAESFNISGTGQPNASYSLFEDGVNVGTFFADETGAWTADITAAQEGERNYILVDENGNQVAELPVVVNAPVASADCSVNDVLTLSLADGDTVSAPFRFGGTGSAESYQVRVFRGADQIGETEVDNGDNCAWSYLSQPGGREDEVGEIRYEVTPAGADAPEADITLNVIQSGVNFENGEYVGPTGN</sequence>
<dbReference type="Proteomes" id="UP000277766">
    <property type="component" value="Unassembled WGS sequence"/>
</dbReference>
<dbReference type="OrthoDB" id="53198at2"/>
<gene>
    <name evidence="2" type="ORF">EJ104_11560</name>
</gene>
<dbReference type="RefSeq" id="WP_126352980.1">
    <property type="nucleotide sequence ID" value="NZ_CP086381.1"/>
</dbReference>
<dbReference type="Gene3D" id="2.60.40.10">
    <property type="entry name" value="Immunoglobulins"/>
    <property type="match status" value="1"/>
</dbReference>
<keyword evidence="3" id="KW-1185">Reference proteome</keyword>
<organism evidence="2 3">
    <name type="scientific">Deinococcus radiophilus</name>
    <dbReference type="NCBI Taxonomy" id="32062"/>
    <lineage>
        <taxon>Bacteria</taxon>
        <taxon>Thermotogati</taxon>
        <taxon>Deinococcota</taxon>
        <taxon>Deinococci</taxon>
        <taxon>Deinococcales</taxon>
        <taxon>Deinococcaceae</taxon>
        <taxon>Deinococcus</taxon>
    </lineage>
</organism>